<feature type="non-terminal residue" evidence="3">
    <location>
        <position position="1"/>
    </location>
</feature>
<feature type="compositionally biased region" description="Low complexity" evidence="2">
    <location>
        <begin position="801"/>
        <end position="811"/>
    </location>
</feature>
<evidence type="ECO:0000256" key="1">
    <source>
        <dbReference type="ARBA" id="ARBA00023054"/>
    </source>
</evidence>
<name>A0ABR5B4R6_CRYGA</name>
<dbReference type="PANTHER" id="PTHR15157">
    <property type="entry name" value="UV RADIATION RESISTANCE-ASSOCIATED GENE PROTEIN"/>
    <property type="match status" value="1"/>
</dbReference>
<evidence type="ECO:0000313" key="3">
    <source>
        <dbReference type="EMBL" id="KIR58574.1"/>
    </source>
</evidence>
<gene>
    <name evidence="3" type="ORF">I314_05413</name>
</gene>
<feature type="region of interest" description="Disordered" evidence="2">
    <location>
        <begin position="788"/>
        <end position="811"/>
    </location>
</feature>
<feature type="region of interest" description="Disordered" evidence="2">
    <location>
        <begin position="71"/>
        <end position="136"/>
    </location>
</feature>
<feature type="compositionally biased region" description="Polar residues" evidence="2">
    <location>
        <begin position="271"/>
        <end position="284"/>
    </location>
</feature>
<feature type="compositionally biased region" description="Basic and acidic residues" evidence="2">
    <location>
        <begin position="216"/>
        <end position="232"/>
    </location>
</feature>
<protein>
    <recommendedName>
        <fullName evidence="5">UV radiation resistance-associated gene protein</fullName>
    </recommendedName>
</protein>
<dbReference type="PANTHER" id="PTHR15157:SF5">
    <property type="entry name" value="UV RADIATION RESISTANCE-ASSOCIATED GENE PROTEIN"/>
    <property type="match status" value="1"/>
</dbReference>
<keyword evidence="1" id="KW-0175">Coiled coil</keyword>
<organism evidence="3 4">
    <name type="scientific">Cryptococcus bacillisporus CA1873</name>
    <dbReference type="NCBI Taxonomy" id="1296111"/>
    <lineage>
        <taxon>Eukaryota</taxon>
        <taxon>Fungi</taxon>
        <taxon>Dikarya</taxon>
        <taxon>Basidiomycota</taxon>
        <taxon>Agaricomycotina</taxon>
        <taxon>Tremellomycetes</taxon>
        <taxon>Tremellales</taxon>
        <taxon>Cryptococcaceae</taxon>
        <taxon>Cryptococcus</taxon>
        <taxon>Cryptococcus gattii species complex</taxon>
    </lineage>
</organism>
<proteinExistence type="predicted"/>
<reference evidence="3 4" key="1">
    <citation type="submission" date="2015-01" db="EMBL/GenBank/DDBJ databases">
        <title>The Genome Sequence of Cryptococcus gattii CA1873.</title>
        <authorList>
            <consortium name="The Broad Institute Genomics Platform"/>
            <person name="Cuomo C."/>
            <person name="Litvintseva A."/>
            <person name="Chen Y."/>
            <person name="Heitman J."/>
            <person name="Sun S."/>
            <person name="Springer D."/>
            <person name="Dromer F."/>
            <person name="Young S."/>
            <person name="Zeng Q."/>
            <person name="Gargeya S."/>
            <person name="Abouelleil A."/>
            <person name="Alvarado L."/>
            <person name="Chapman S.B."/>
            <person name="Gainer-Dewar J."/>
            <person name="Goldberg J."/>
            <person name="Griggs A."/>
            <person name="Gujja S."/>
            <person name="Hansen M."/>
            <person name="Howarth C."/>
            <person name="Imamovic A."/>
            <person name="Larimer J."/>
            <person name="Murphy C."/>
            <person name="Naylor J."/>
            <person name="Pearson M."/>
            <person name="Priest M."/>
            <person name="Roberts A."/>
            <person name="Saif S."/>
            <person name="Shea T."/>
            <person name="Sykes S."/>
            <person name="Wortman J."/>
            <person name="Nusbaum C."/>
            <person name="Birren B."/>
        </authorList>
    </citation>
    <scope>NUCLEOTIDE SEQUENCE [LARGE SCALE GENOMIC DNA]</scope>
    <source>
        <strain evidence="3 4">CA1873</strain>
    </source>
</reference>
<keyword evidence="4" id="KW-1185">Reference proteome</keyword>
<evidence type="ECO:0000313" key="4">
    <source>
        <dbReference type="Proteomes" id="UP000053800"/>
    </source>
</evidence>
<dbReference type="EMBL" id="KN848904">
    <property type="protein sequence ID" value="KIR58574.1"/>
    <property type="molecule type" value="Genomic_DNA"/>
</dbReference>
<evidence type="ECO:0000256" key="2">
    <source>
        <dbReference type="SAM" id="MobiDB-lite"/>
    </source>
</evidence>
<feature type="compositionally biased region" description="Polar residues" evidence="2">
    <location>
        <begin position="291"/>
        <end position="323"/>
    </location>
</feature>
<dbReference type="Proteomes" id="UP000053800">
    <property type="component" value="Unassembled WGS sequence"/>
</dbReference>
<feature type="region of interest" description="Disordered" evidence="2">
    <location>
        <begin position="831"/>
        <end position="885"/>
    </location>
</feature>
<sequence>TIYDFVEVFSSRLYLYRTQPWHLARPTPVSTTSIRIHQLTLPESLSYASRLVPEQIPECFILGESSRVVASPEAASTKPEPQRPRQGSVGPMAISRDRRSSGSSTFRGRSDSLVSAKTIQPSSPRVGSVPRVHGTRHRAPTLAGEALGLGKDLEGGHDMSAHLHGSLSEQIELSRKEKRRLARCFVVFRLPPIASDTNLSECRPTRNGAPSGPKRANSDEKLLHSKQRELGKRPTSIPAPSSASLTSFPSSPTAVTCTTSLPPPSSKPLIRTSSLTPHSPSKRQPSPLASPRSSEFTSISPRNSFPRSQSTSNPSRSPTSIYSPTKKGTEGSDTAALPPPRPAVTSTIVPFFISPIHSPSIFPRFSDLDPRSDFAPWLTYTDLASTVVEIQVWVETPDICDGKDTEARKWRLLEGVGGIVRLDRLARKTGQGTPNSLELTFGFDPKGVYCVTSSESSQETTNVLAENQKWKDSKLRKGVGVGSLHQLVNMHAVITDTQRSITQVQSKVDKLLDEDVDQRALKRELSERENRIAWIRSKVKEVQRRIKDIRARTTIKSEELQTRRDNLANADEVDNALRVQASALEDKIDSLRCERDSLLPKIHRIRAFHIQILDNLFPIQPSDPSILLYTILGVPLPIPSSAKDPAPPISLPDHKVDERTTAAALGYAAMVVQILGSLRGQAGTLPYPITCAGSKSAVKDVVSVMQGPRSFPLYAKGVERYRYEYGVFLLNKDIEVLMQDANIRLLDMRQTLPNLKNLLLMLSSPVYTPTPKQQMALIGSGTSTYGSSTKSSGSWLHQRSHSVGVSSPSSPIGKDSALNISIRGVTRAVAAPSPLNKRGRDVKRSRLSQNRIGGEVDLGSTDSDESGLLEKEGDGDAPAGQKIIV</sequence>
<feature type="region of interest" description="Disordered" evidence="2">
    <location>
        <begin position="196"/>
        <end position="341"/>
    </location>
</feature>
<feature type="compositionally biased region" description="Polar residues" evidence="2">
    <location>
        <begin position="113"/>
        <end position="125"/>
    </location>
</feature>
<evidence type="ECO:0008006" key="5">
    <source>
        <dbReference type="Google" id="ProtNLM"/>
    </source>
</evidence>
<feature type="compositionally biased region" description="Low complexity" evidence="2">
    <location>
        <begin position="238"/>
        <end position="260"/>
    </location>
</feature>
<accession>A0ABR5B4R6</accession>